<dbReference type="Proteomes" id="UP000033977">
    <property type="component" value="Unassembled WGS sequence"/>
</dbReference>
<dbReference type="EMBL" id="LCIN01000004">
    <property type="protein sequence ID" value="KKT57478.1"/>
    <property type="molecule type" value="Genomic_DNA"/>
</dbReference>
<accession>A0A0G1IF90</accession>
<proteinExistence type="predicted"/>
<protein>
    <submittedName>
        <fullName evidence="1">Uncharacterized protein</fullName>
    </submittedName>
</protein>
<organism evidence="1 2">
    <name type="scientific">Candidatus Giovannonibacteria bacterium GW2011_GWB1_44_23</name>
    <dbReference type="NCBI Taxonomy" id="1618652"/>
    <lineage>
        <taxon>Bacteria</taxon>
        <taxon>Candidatus Giovannoniibacteriota</taxon>
    </lineage>
</organism>
<reference evidence="1 2" key="1">
    <citation type="journal article" date="2015" name="Nature">
        <title>rRNA introns, odd ribosomes, and small enigmatic genomes across a large radiation of phyla.</title>
        <authorList>
            <person name="Brown C.T."/>
            <person name="Hug L.A."/>
            <person name="Thomas B.C."/>
            <person name="Sharon I."/>
            <person name="Castelle C.J."/>
            <person name="Singh A."/>
            <person name="Wilkins M.J."/>
            <person name="Williams K.H."/>
            <person name="Banfield J.F."/>
        </authorList>
    </citation>
    <scope>NUCLEOTIDE SEQUENCE [LARGE SCALE GENOMIC DNA]</scope>
</reference>
<gene>
    <name evidence="1" type="ORF">UW49_C0004G0093</name>
</gene>
<evidence type="ECO:0000313" key="2">
    <source>
        <dbReference type="Proteomes" id="UP000033977"/>
    </source>
</evidence>
<name>A0A0G1IF90_9BACT</name>
<evidence type="ECO:0000313" key="1">
    <source>
        <dbReference type="EMBL" id="KKT57478.1"/>
    </source>
</evidence>
<sequence length="186" mass="21148">MDLSALVLVSPYGRKICLDAVDKGDVDAFDQLYSYFSAQAHMGAHSEFDHEELQNHRKLLAERARVAFLCPSAFPTISESEKVYKVAMCLWGISVLPNIEYFDAFLNLLERKEIKENARFMMANCLKKFLCGHPDIFMLGSLPGSLHKRITTVMVGETGRVFRALDELLCAVNWRWPKMQAQSEPV</sequence>
<comment type="caution">
    <text evidence="1">The sequence shown here is derived from an EMBL/GenBank/DDBJ whole genome shotgun (WGS) entry which is preliminary data.</text>
</comment>
<dbReference type="AlphaFoldDB" id="A0A0G1IF90"/>